<keyword evidence="1" id="KW-0547">Nucleotide-binding</keyword>
<gene>
    <name evidence="11" type="primary">LOC120283484</name>
</gene>
<dbReference type="SMART" id="SM00242">
    <property type="entry name" value="MYSc"/>
    <property type="match status" value="1"/>
</dbReference>
<dbReference type="GO" id="GO:0051015">
    <property type="term" value="F:actin filament binding"/>
    <property type="evidence" value="ECO:0007669"/>
    <property type="project" value="TreeGrafter"/>
</dbReference>
<organism evidence="10 11">
    <name type="scientific">Dioscorea cayennensis subsp. rotundata</name>
    <name type="common">White Guinea yam</name>
    <name type="synonym">Dioscorea rotundata</name>
    <dbReference type="NCBI Taxonomy" id="55577"/>
    <lineage>
        <taxon>Eukaryota</taxon>
        <taxon>Viridiplantae</taxon>
        <taxon>Streptophyta</taxon>
        <taxon>Embryophyta</taxon>
        <taxon>Tracheophyta</taxon>
        <taxon>Spermatophyta</taxon>
        <taxon>Magnoliopsida</taxon>
        <taxon>Liliopsida</taxon>
        <taxon>Dioscoreales</taxon>
        <taxon>Dioscoreaceae</taxon>
        <taxon>Dioscorea</taxon>
    </lineage>
</organism>
<dbReference type="Proteomes" id="UP001515500">
    <property type="component" value="Chromosome 19"/>
</dbReference>
<keyword evidence="2" id="KW-0067">ATP-binding</keyword>
<dbReference type="GeneID" id="120283484"/>
<dbReference type="PROSITE" id="PS51456">
    <property type="entry name" value="MYOSIN_MOTOR"/>
    <property type="match status" value="1"/>
</dbReference>
<dbReference type="InterPro" id="IPR000048">
    <property type="entry name" value="IQ_motif_EF-hand-BS"/>
</dbReference>
<evidence type="ECO:0000313" key="11">
    <source>
        <dbReference type="RefSeq" id="XP_039146112.1"/>
    </source>
</evidence>
<dbReference type="Gene3D" id="1.20.5.190">
    <property type="match status" value="1"/>
</dbReference>
<dbReference type="Gene3D" id="1.20.58.530">
    <property type="match status" value="1"/>
</dbReference>
<evidence type="ECO:0000256" key="7">
    <source>
        <dbReference type="SAM" id="Coils"/>
    </source>
</evidence>
<evidence type="ECO:0000256" key="2">
    <source>
        <dbReference type="ARBA" id="ARBA00022840"/>
    </source>
</evidence>
<dbReference type="PROSITE" id="PS50096">
    <property type="entry name" value="IQ"/>
    <property type="match status" value="2"/>
</dbReference>
<evidence type="ECO:0000313" key="10">
    <source>
        <dbReference type="Proteomes" id="UP001515500"/>
    </source>
</evidence>
<dbReference type="Gene3D" id="6.20.240.20">
    <property type="match status" value="1"/>
</dbReference>
<dbReference type="RefSeq" id="XP_039146112.1">
    <property type="nucleotide sequence ID" value="XM_039290178.1"/>
</dbReference>
<feature type="region of interest" description="Actin-binding" evidence="6">
    <location>
        <begin position="168"/>
        <end position="190"/>
    </location>
</feature>
<proteinExistence type="inferred from homology"/>
<dbReference type="GO" id="GO:0007015">
    <property type="term" value="P:actin filament organization"/>
    <property type="evidence" value="ECO:0007669"/>
    <property type="project" value="TreeGrafter"/>
</dbReference>
<feature type="coiled-coil region" evidence="7">
    <location>
        <begin position="382"/>
        <end position="416"/>
    </location>
</feature>
<dbReference type="SMART" id="SM00015">
    <property type="entry name" value="IQ"/>
    <property type="match status" value="2"/>
</dbReference>
<feature type="region of interest" description="Disordered" evidence="8">
    <location>
        <begin position="454"/>
        <end position="490"/>
    </location>
</feature>
<dbReference type="Gene3D" id="3.40.850.10">
    <property type="entry name" value="Kinesin motor domain"/>
    <property type="match status" value="1"/>
</dbReference>
<keyword evidence="10" id="KW-1185">Reference proteome</keyword>
<dbReference type="GO" id="GO:0016020">
    <property type="term" value="C:membrane"/>
    <property type="evidence" value="ECO:0007669"/>
    <property type="project" value="TreeGrafter"/>
</dbReference>
<dbReference type="InterPro" id="IPR001609">
    <property type="entry name" value="Myosin_head_motor_dom-like"/>
</dbReference>
<name>A0AB40D5Y1_DIOCR</name>
<evidence type="ECO:0000256" key="4">
    <source>
        <dbReference type="ARBA" id="ARBA00023175"/>
    </source>
</evidence>
<dbReference type="InterPro" id="IPR027417">
    <property type="entry name" value="P-loop_NTPase"/>
</dbReference>
<dbReference type="InterPro" id="IPR036961">
    <property type="entry name" value="Kinesin_motor_dom_sf"/>
</dbReference>
<dbReference type="GO" id="GO:0016459">
    <property type="term" value="C:myosin complex"/>
    <property type="evidence" value="ECO:0007669"/>
    <property type="project" value="UniProtKB-KW"/>
</dbReference>
<dbReference type="GO" id="GO:0005737">
    <property type="term" value="C:cytoplasm"/>
    <property type="evidence" value="ECO:0007669"/>
    <property type="project" value="TreeGrafter"/>
</dbReference>
<comment type="similarity">
    <text evidence="6">Belongs to the TRAFAC class myosin-kinesin ATPase superfamily. Myosin family.</text>
</comment>
<dbReference type="Pfam" id="PF00063">
    <property type="entry name" value="Myosin_head"/>
    <property type="match status" value="1"/>
</dbReference>
<evidence type="ECO:0000256" key="3">
    <source>
        <dbReference type="ARBA" id="ARBA00023123"/>
    </source>
</evidence>
<dbReference type="GO" id="GO:0000146">
    <property type="term" value="F:microfilament motor activity"/>
    <property type="evidence" value="ECO:0007669"/>
    <property type="project" value="TreeGrafter"/>
</dbReference>
<dbReference type="PANTHER" id="PTHR13140">
    <property type="entry name" value="MYOSIN"/>
    <property type="match status" value="1"/>
</dbReference>
<dbReference type="Pfam" id="PF00612">
    <property type="entry name" value="IQ"/>
    <property type="match status" value="2"/>
</dbReference>
<dbReference type="GO" id="GO:0030048">
    <property type="term" value="P:actin filament-based movement"/>
    <property type="evidence" value="ECO:0007669"/>
    <property type="project" value="UniProtKB-ARBA"/>
</dbReference>
<evidence type="ECO:0000256" key="8">
    <source>
        <dbReference type="SAM" id="MobiDB-lite"/>
    </source>
</evidence>
<keyword evidence="5 6" id="KW-0009">Actin-binding</keyword>
<reference evidence="11" key="1">
    <citation type="submission" date="2025-08" db="UniProtKB">
        <authorList>
            <consortium name="RefSeq"/>
        </authorList>
    </citation>
    <scope>IDENTIFICATION</scope>
</reference>
<accession>A0AB40D5Y1</accession>
<dbReference type="PANTHER" id="PTHR13140:SF706">
    <property type="entry name" value="DILUTE CLASS UNCONVENTIONAL MYOSIN, ISOFORM C"/>
    <property type="match status" value="1"/>
</dbReference>
<keyword evidence="7" id="KW-0175">Coiled coil</keyword>
<evidence type="ECO:0000256" key="1">
    <source>
        <dbReference type="ARBA" id="ARBA00022741"/>
    </source>
</evidence>
<dbReference type="SUPFAM" id="SSF52540">
    <property type="entry name" value="P-loop containing nucleoside triphosphate hydrolases"/>
    <property type="match status" value="1"/>
</dbReference>
<dbReference type="GO" id="GO:0005524">
    <property type="term" value="F:ATP binding"/>
    <property type="evidence" value="ECO:0007669"/>
    <property type="project" value="UniProtKB-KW"/>
</dbReference>
<protein>
    <submittedName>
        <fullName evidence="11">Myosin-2-like</fullName>
    </submittedName>
</protein>
<keyword evidence="4" id="KW-0505">Motor protein</keyword>
<comment type="caution">
    <text evidence="6">Lacks conserved residue(s) required for the propagation of feature annotation.</text>
</comment>
<feature type="domain" description="Myosin motor" evidence="9">
    <location>
        <begin position="1"/>
        <end position="288"/>
    </location>
</feature>
<keyword evidence="3 6" id="KW-0518">Myosin</keyword>
<sequence>MHSMEEKDNFMRTTNKSKEYIQDGIDWTNLSFADNTDCLSLFEKKPLGLLSLLDEESKVPTATALTLANKLKLHLNTNPCFKEESEGAFTVRHCAGQVSYDTTGFLEKNRDPLCLDSIQLLLSCNCQLPKLFASRMLNKSQNPVGNQSWVDNVNPQSQSAGTKFKVQLFKLMRQLEHTTPHFVQCIKPNTKQLPGVYEHDLVLQQLRYCGVLEVVRISRFGYPMRMIHQQFANRYGFLLLKDDGCQDPLSVSVAILHHFNILPETYQVGFTKLFFRTGQAAALEDIRQRIMCGNLVVQKYCRGLQARRSFKDLKDGVLTLQSFIRGWLARKHFAVLKTVEMSRLNHINVDQGLDNNLQDIEDCRKEQVQMYHSIPTDLQRRLLKAEATLRQKEEENVELQQQLQEREVRWSEYERQMKSMEEMWQKQISFLQESLTAAKRKLAAGETTNQYKKLDLPPNRHNYDSEDGMSSDAHTRRGVHTPEGTPARVPHAATAKDSNGTTNVISNLAKEFEQQKKVFDDDVGVLVDIKSGQSVSAGNPYEEFRKLKVCFTAWKRDYKARLRETKASLQKIGHFEGEKARRKWWGKIGAKT</sequence>
<evidence type="ECO:0000256" key="6">
    <source>
        <dbReference type="PROSITE-ProRule" id="PRU00782"/>
    </source>
</evidence>
<dbReference type="AlphaFoldDB" id="A0AB40D5Y1"/>
<evidence type="ECO:0000259" key="9">
    <source>
        <dbReference type="PROSITE" id="PS51456"/>
    </source>
</evidence>
<evidence type="ECO:0000256" key="5">
    <source>
        <dbReference type="ARBA" id="ARBA00023203"/>
    </source>
</evidence>